<dbReference type="InterPro" id="IPR041522">
    <property type="entry name" value="CdaR_GGDEF"/>
</dbReference>
<dbReference type="eggNOG" id="COG3835">
    <property type="taxonomic scope" value="Bacteria"/>
</dbReference>
<feature type="domain" description="CdaR GGDEF-like" evidence="4">
    <location>
        <begin position="288"/>
        <end position="411"/>
    </location>
</feature>
<evidence type="ECO:0000259" key="4">
    <source>
        <dbReference type="Pfam" id="PF17853"/>
    </source>
</evidence>
<dbReference type="Proteomes" id="UP000192288">
    <property type="component" value="Unassembled WGS sequence"/>
</dbReference>
<proteinExistence type="inferred from homology"/>
<dbReference type="STRING" id="33968.BMS77_05185"/>
<dbReference type="RefSeq" id="WP_080519212.1">
    <property type="nucleotide sequence ID" value="NZ_MPLS01000008.1"/>
</dbReference>
<evidence type="ECO:0000313" key="6">
    <source>
        <dbReference type="Proteomes" id="UP000192288"/>
    </source>
</evidence>
<sequence length="515" mass="59135">MKFKSLLNEPLMGQYTVAAGEEGLSREVSQVGVVDAPDFEKYLLPGQLILTNGYLFHDNLPLLRSLIIELDKHNAAGLGIKYNRYFTELPRDVIVLANKHRIPIIWTPADEVISITIRNLNDVILSKHTGELHEIVKINQELSAINHNNTYQHLLDLSAQILEAPLLLLDSHFTAIYASTSLLKERDFFTKFLRESSGIAYLNLQEKVRVTFKGQDFDILPIFSALKENKAFVAIATSEDRLSDFQLLKREQVINALGFANSRTDLINETEFRNRSGFFLNVMESGLSQEAISHYLNDANIDVTARYRVAVLDFTTKKTVIETRQFEILQALTRWFIRESNWSVLIFSHKQQLVLLINMTIDTRSFLQELYDFLTEQDKLEYYFTIGFSRVTGEMKQLAELYEQANNALKLTTKTHPIMRFRPKSAHELLHLLPPQESHAFVEKTLGPILDNPELLKTLETYIFLHQNVTAVAGAMFVHRNTINYRLKRIAELLDVNLEMPDVLVDIQLSLLLIN</sequence>
<dbReference type="AlphaFoldDB" id="A0A1X0VEM7"/>
<comment type="caution">
    <text evidence="5">The sequence shown here is derived from an EMBL/GenBank/DDBJ whole genome shotgun (WGS) entry which is preliminary data.</text>
</comment>
<evidence type="ECO:0000313" key="5">
    <source>
        <dbReference type="EMBL" id="ORI98151.1"/>
    </source>
</evidence>
<evidence type="ECO:0000259" key="3">
    <source>
        <dbReference type="Pfam" id="PF13556"/>
    </source>
</evidence>
<dbReference type="Pfam" id="PF07905">
    <property type="entry name" value="PucR"/>
    <property type="match status" value="1"/>
</dbReference>
<dbReference type="InterPro" id="IPR042070">
    <property type="entry name" value="PucR_C-HTH_sf"/>
</dbReference>
<evidence type="ECO:0000259" key="2">
    <source>
        <dbReference type="Pfam" id="PF07905"/>
    </source>
</evidence>
<dbReference type="PANTHER" id="PTHR33744">
    <property type="entry name" value="CARBOHYDRATE DIACID REGULATOR"/>
    <property type="match status" value="1"/>
</dbReference>
<dbReference type="InterPro" id="IPR012914">
    <property type="entry name" value="PucR_dom"/>
</dbReference>
<evidence type="ECO:0000256" key="1">
    <source>
        <dbReference type="ARBA" id="ARBA00006754"/>
    </source>
</evidence>
<reference evidence="5 6" key="1">
    <citation type="journal article" date="2017" name="Front. Microbiol.">
        <title>Genomic Characterization of Dairy Associated Leuconostoc Species and Diversity of Leuconostocs in Undefined Mixed Mesophilic Starter Cultures.</title>
        <authorList>
            <person name="Frantzen C.A."/>
            <person name="Kot W."/>
            <person name="Pedersen T.B."/>
            <person name="Ardo Y.M."/>
            <person name="Broadbent J.R."/>
            <person name="Neve H."/>
            <person name="Hansen L.H."/>
            <person name="Dal Bello F."/>
            <person name="Ostlie H.M."/>
            <person name="Kleppen H.P."/>
            <person name="Vogensen F.K."/>
            <person name="Holo H."/>
        </authorList>
    </citation>
    <scope>NUCLEOTIDE SEQUENCE [LARGE SCALE GENOMIC DNA]</scope>
    <source>
        <strain evidence="5 6">LMGCF08</strain>
    </source>
</reference>
<dbReference type="InterPro" id="IPR051448">
    <property type="entry name" value="CdaR-like_regulators"/>
</dbReference>
<gene>
    <name evidence="5" type="ORF">BMR96_03525</name>
</gene>
<protein>
    <submittedName>
        <fullName evidence="5">CdaR family transcriptional regulator</fullName>
    </submittedName>
</protein>
<dbReference type="EMBL" id="MPLS01000008">
    <property type="protein sequence ID" value="ORI98151.1"/>
    <property type="molecule type" value="Genomic_DNA"/>
</dbReference>
<dbReference type="PANTHER" id="PTHR33744:SF1">
    <property type="entry name" value="DNA-BINDING TRANSCRIPTIONAL ACTIVATOR ADER"/>
    <property type="match status" value="1"/>
</dbReference>
<feature type="domain" description="PucR C-terminal helix-turn-helix" evidence="3">
    <location>
        <begin position="455"/>
        <end position="512"/>
    </location>
</feature>
<comment type="similarity">
    <text evidence="1">Belongs to the CdaR family.</text>
</comment>
<organism evidence="5 6">
    <name type="scientific">Leuconostoc pseudomesenteroides</name>
    <dbReference type="NCBI Taxonomy" id="33968"/>
    <lineage>
        <taxon>Bacteria</taxon>
        <taxon>Bacillati</taxon>
        <taxon>Bacillota</taxon>
        <taxon>Bacilli</taxon>
        <taxon>Lactobacillales</taxon>
        <taxon>Lactobacillaceae</taxon>
        <taxon>Leuconostoc</taxon>
    </lineage>
</organism>
<name>A0A1X0VEM7_LEUPS</name>
<feature type="domain" description="Purine catabolism PurC-like" evidence="2">
    <location>
        <begin position="6"/>
        <end position="110"/>
    </location>
</feature>
<dbReference type="InterPro" id="IPR025736">
    <property type="entry name" value="PucR_C-HTH_dom"/>
</dbReference>
<dbReference type="Pfam" id="PF13556">
    <property type="entry name" value="HTH_30"/>
    <property type="match status" value="1"/>
</dbReference>
<dbReference type="Gene3D" id="1.10.10.2840">
    <property type="entry name" value="PucR C-terminal helix-turn-helix domain"/>
    <property type="match status" value="1"/>
</dbReference>
<dbReference type="Pfam" id="PF17853">
    <property type="entry name" value="GGDEF_2"/>
    <property type="match status" value="1"/>
</dbReference>
<accession>A0A1X0VEM7</accession>